<accession>A0ABS7WVW6</accession>
<evidence type="ECO:0000259" key="2">
    <source>
        <dbReference type="Pfam" id="PF21197"/>
    </source>
</evidence>
<keyword evidence="1" id="KW-0732">Signal</keyword>
<dbReference type="NCBIfam" id="TIGR03939">
    <property type="entry name" value="PGA_TPR_OMP"/>
    <property type="match status" value="1"/>
</dbReference>
<feature type="signal peptide" evidence="1">
    <location>
        <begin position="1"/>
        <end position="25"/>
    </location>
</feature>
<name>A0ABS7WVW6_9GAMM</name>
<comment type="caution">
    <text evidence="3">The sequence shown here is derived from an EMBL/GenBank/DDBJ whole genome shotgun (WGS) entry which is preliminary data.</text>
</comment>
<reference evidence="3 4" key="1">
    <citation type="submission" date="2021-05" db="EMBL/GenBank/DDBJ databases">
        <title>Petroleum and Energy Research Collection (APPE): ex situ preservation of microbial diversity associated with the oil industry and exploitation of its biotechnological potential.</title>
        <authorList>
            <person name="Paixao C.T.M."/>
            <person name="Gomes M.B."/>
            <person name="Oliveira V.M."/>
        </authorList>
    </citation>
    <scope>NUCLEOTIDE SEQUENCE [LARGE SCALE GENOMIC DNA]</scope>
    <source>
        <strain evidence="3 4">LIT2</strain>
    </source>
</reference>
<dbReference type="InterPro" id="IPR019734">
    <property type="entry name" value="TPR_rpt"/>
</dbReference>
<sequence>MNKRSMTLGTLVCLSGLLGAPAALAQSGSTDAQREAWVVKARQGERDAAIDGLKALYARTGDTRVLDDLIALLVRAGRLEEALNACGPCRAEDYSETSLVALGGAARQLGRPERAQEFFRELTLRDPNNPQGWLGLALTHTDLGNVESAGWALARYEETFGRTDEYLEARAYLAARTDNTLGELQARQRLVERQPENDQEVKALYRLAVTLGASAAAQRMMSEHPDVFTEADRLWLRYYDAVASLRLADSTGDLSHAEQGLAGLNAVIADERSAPGLVQRAEYDKVVALATLRRFRDAEALAATLETRYGPLPNYVQEARADALSGLGRPGEARRLYQSLVASNPGKARDVDHPLYESLIYAYADAQQYGRANDLLERWKAEEPATRWDFTGTRRIDNPNFEKVRYLEVMLTAWRGDEDGAEAQLDDYLAEAPGSASLWRIKGDLYRWRGWPRQAEQAYREAADRRPPDSRQAADYGILGARLDRGQWRDTVAAIKQEVATRPPSVALEGLERDWREQRAGKLSIQAERGDTQGNGVQSSRDWRYETRLDAPRNDAGSRFFAQRIGIYGKYNGDNLYAAYDAAGYEFNLYPATLSLAVGRGAQLNEDWLAWGRFNYAFSDFWSINASAELNTAQTPLRALNDDVRADRYSLGARYRRDEKGEGGLGLALTDFDDGNLRREVFAYWDEDLIHHDAWRLNGQLFVGGSQNDTVEASYYNPASDISTSGQLALSYLLPLGYRKGFTQTLTLGGGNYWEENYGSDATWQIGYAHQWSLEPDLIVSYGISRQKAVYDGDPEYGNFITAGIEWRFL</sequence>
<dbReference type="InterPro" id="IPR049003">
    <property type="entry name" value="PgaA_barrel"/>
</dbReference>
<evidence type="ECO:0000256" key="1">
    <source>
        <dbReference type="SAM" id="SignalP"/>
    </source>
</evidence>
<evidence type="ECO:0000313" key="4">
    <source>
        <dbReference type="Proteomes" id="UP001319883"/>
    </source>
</evidence>
<organism evidence="3 4">
    <name type="scientific">Modicisalibacter tunisiensis</name>
    <dbReference type="NCBI Taxonomy" id="390637"/>
    <lineage>
        <taxon>Bacteria</taxon>
        <taxon>Pseudomonadati</taxon>
        <taxon>Pseudomonadota</taxon>
        <taxon>Gammaproteobacteria</taxon>
        <taxon>Oceanospirillales</taxon>
        <taxon>Halomonadaceae</taxon>
        <taxon>Modicisalibacter</taxon>
    </lineage>
</organism>
<dbReference type="Pfam" id="PF13181">
    <property type="entry name" value="TPR_8"/>
    <property type="match status" value="1"/>
</dbReference>
<proteinExistence type="predicted"/>
<dbReference type="SUPFAM" id="SSF48452">
    <property type="entry name" value="TPR-like"/>
    <property type="match status" value="1"/>
</dbReference>
<evidence type="ECO:0000313" key="3">
    <source>
        <dbReference type="EMBL" id="MBZ9566749.1"/>
    </source>
</evidence>
<feature type="domain" description="PgaA membrane beta barrel" evidence="2">
    <location>
        <begin position="522"/>
        <end position="809"/>
    </location>
</feature>
<gene>
    <name evidence="3" type="primary">pgaA</name>
    <name evidence="3" type="ORF">KGQ91_03500</name>
</gene>
<dbReference type="Pfam" id="PF21197">
    <property type="entry name" value="PgaA_barrel"/>
    <property type="match status" value="1"/>
</dbReference>
<dbReference type="Gene3D" id="1.25.40.10">
    <property type="entry name" value="Tetratricopeptide repeat domain"/>
    <property type="match status" value="2"/>
</dbReference>
<dbReference type="InterPro" id="IPR023870">
    <property type="entry name" value="PGA_export_porin_PgaA"/>
</dbReference>
<protein>
    <submittedName>
        <fullName evidence="3">Poly-beta-1,6 N-acetyl-D-glucosamine export porin PgaA</fullName>
    </submittedName>
</protein>
<dbReference type="EMBL" id="JAGXFD010000001">
    <property type="protein sequence ID" value="MBZ9566749.1"/>
    <property type="molecule type" value="Genomic_DNA"/>
</dbReference>
<dbReference type="Proteomes" id="UP001319883">
    <property type="component" value="Unassembled WGS sequence"/>
</dbReference>
<feature type="chain" id="PRO_5045409949" evidence="1">
    <location>
        <begin position="26"/>
        <end position="810"/>
    </location>
</feature>
<dbReference type="InterPro" id="IPR011990">
    <property type="entry name" value="TPR-like_helical_dom_sf"/>
</dbReference>
<keyword evidence="4" id="KW-1185">Reference proteome</keyword>